<evidence type="ECO:0000313" key="2">
    <source>
        <dbReference type="Proteomes" id="UP001500888"/>
    </source>
</evidence>
<name>A0ABP7J1S1_9ACTN</name>
<dbReference type="Proteomes" id="UP001500888">
    <property type="component" value="Unassembled WGS sequence"/>
</dbReference>
<dbReference type="RefSeq" id="WP_344948246.1">
    <property type="nucleotide sequence ID" value="NZ_BAAAZR010000031.1"/>
</dbReference>
<organism evidence="1 2">
    <name type="scientific">Sphaerisporangium flaviroseum</name>
    <dbReference type="NCBI Taxonomy" id="509199"/>
    <lineage>
        <taxon>Bacteria</taxon>
        <taxon>Bacillati</taxon>
        <taxon>Actinomycetota</taxon>
        <taxon>Actinomycetes</taxon>
        <taxon>Streptosporangiales</taxon>
        <taxon>Streptosporangiaceae</taxon>
        <taxon>Sphaerisporangium</taxon>
    </lineage>
</organism>
<accession>A0ABP7J1S1</accession>
<dbReference type="EMBL" id="BAAAZR010000031">
    <property type="protein sequence ID" value="GAA3832501.1"/>
    <property type="molecule type" value="Genomic_DNA"/>
</dbReference>
<sequence length="92" mass="10402">MLKGLVIPQRCETAYAVYAPLCVLDGVDPDALYWDADEGEETTHQALFKRLWSAAFDDVSDLPSPILRTKMRPRDPYVDPAMGFDLEIEPPF</sequence>
<comment type="caution">
    <text evidence="1">The sequence shown here is derived from an EMBL/GenBank/DDBJ whole genome shotgun (WGS) entry which is preliminary data.</text>
</comment>
<evidence type="ECO:0000313" key="1">
    <source>
        <dbReference type="EMBL" id="GAA3832501.1"/>
    </source>
</evidence>
<reference evidence="2" key="1">
    <citation type="journal article" date="2019" name="Int. J. Syst. Evol. Microbiol.">
        <title>The Global Catalogue of Microorganisms (GCM) 10K type strain sequencing project: providing services to taxonomists for standard genome sequencing and annotation.</title>
        <authorList>
            <consortium name="The Broad Institute Genomics Platform"/>
            <consortium name="The Broad Institute Genome Sequencing Center for Infectious Disease"/>
            <person name="Wu L."/>
            <person name="Ma J."/>
        </authorList>
    </citation>
    <scope>NUCLEOTIDE SEQUENCE [LARGE SCALE GENOMIC DNA]</scope>
    <source>
        <strain evidence="2">JCM 16908</strain>
    </source>
</reference>
<proteinExistence type="predicted"/>
<protein>
    <submittedName>
        <fullName evidence="1">Uncharacterized protein</fullName>
    </submittedName>
</protein>
<gene>
    <name evidence="1" type="ORF">GCM10022226_62160</name>
</gene>
<keyword evidence="2" id="KW-1185">Reference proteome</keyword>